<feature type="domain" description="HTH myb-type" evidence="4">
    <location>
        <begin position="458"/>
        <end position="517"/>
    </location>
</feature>
<sequence>MIDASKDNSITLSESANMFSKELAQVEGDGSFFLTSEDDVIGVGHLLAEPKCNDLGDDVLGFDGFDPHKCFNIEELSAVEYDYIKVDSDLLDSNIILGEGTKEFIDGMFEGTDEAVLDGRNNLLDTCEDYLLDTEFADEVSDLNCIPSEGSYMGNLALESQSTGSGGRDCVAETSELSTASIPVLEAACDQNSSLLDKMTIDELHEAFRNMYGRETAVMDKQWLKCRISFGLQNLAELDNCSRLLECHVTSKETEGKMILSTTDECSTRASSPFTSVFTFKTKPRVRHVKRERHASIDSLKTLSSEVSKVVFGFPNSGEGEGALVSKKRSRKPTRRYIEESLEQNSRHRRRKCGVSDTFLEDKILHVGSQKQHYQKGFGATTLVFQEELFEGTCIQVPFGLPVQKGPLKKKSHESDDCEDIRLLDSAVDSDVESFSAESHDEMLNDCITRTKMQKGKSRRKHHMFWSLSEVMKLVEGVSKYGVGRWTEIKKLLFPSSANRTSVDLKDKWRNLLRASCLRSQSKGEEKYLTKVLEALLLQY</sequence>
<dbReference type="PANTHER" id="PTHR47122">
    <property type="entry name" value="MYB-LIKE DNA-BINDING DOMAIN CONTAINING PROTEIN, EXPRESSED"/>
    <property type="match status" value="1"/>
</dbReference>
<dbReference type="PANTHER" id="PTHR47122:SF8">
    <property type="entry name" value="MYB-LIKE DOMAIN-CONTAINING PROTEIN"/>
    <property type="match status" value="1"/>
</dbReference>
<name>A0A5B7C3H4_DAVIN</name>
<feature type="domain" description="Myb-like" evidence="3">
    <location>
        <begin position="466"/>
        <end position="513"/>
    </location>
</feature>
<protein>
    <submittedName>
        <fullName evidence="5">Uncharacterized protein</fullName>
    </submittedName>
</protein>
<dbReference type="InterPro" id="IPR009057">
    <property type="entry name" value="Homeodomain-like_sf"/>
</dbReference>
<proteinExistence type="predicted"/>
<dbReference type="CDD" id="cd11660">
    <property type="entry name" value="SANT_TRF"/>
    <property type="match status" value="1"/>
</dbReference>
<dbReference type="EMBL" id="GHES01045051">
    <property type="protein sequence ID" value="MPA75610.1"/>
    <property type="molecule type" value="Transcribed_RNA"/>
</dbReference>
<reference evidence="5" key="1">
    <citation type="submission" date="2019-08" db="EMBL/GenBank/DDBJ databases">
        <title>Reference gene set and small RNA set construction with multiple tissues from Davidia involucrata Baill.</title>
        <authorList>
            <person name="Yang H."/>
            <person name="Zhou C."/>
            <person name="Li G."/>
            <person name="Wang J."/>
            <person name="Gao P."/>
            <person name="Wang M."/>
            <person name="Wang R."/>
            <person name="Zhao Y."/>
        </authorList>
    </citation>
    <scope>NUCLEOTIDE SEQUENCE</scope>
    <source>
        <tissue evidence="5">Mixed with DoveR01_LX</tissue>
    </source>
</reference>
<evidence type="ECO:0000256" key="2">
    <source>
        <dbReference type="ARBA" id="ARBA00023242"/>
    </source>
</evidence>
<evidence type="ECO:0000256" key="1">
    <source>
        <dbReference type="ARBA" id="ARBA00004123"/>
    </source>
</evidence>
<evidence type="ECO:0000313" key="5">
    <source>
        <dbReference type="EMBL" id="MPA75610.1"/>
    </source>
</evidence>
<dbReference type="Gene3D" id="1.10.246.220">
    <property type="match status" value="1"/>
</dbReference>
<dbReference type="PROSITE" id="PS51294">
    <property type="entry name" value="HTH_MYB"/>
    <property type="match status" value="1"/>
</dbReference>
<dbReference type="Pfam" id="PF00249">
    <property type="entry name" value="Myb_DNA-binding"/>
    <property type="match status" value="1"/>
</dbReference>
<dbReference type="SUPFAM" id="SSF46689">
    <property type="entry name" value="Homeodomain-like"/>
    <property type="match status" value="1"/>
</dbReference>
<accession>A0A5B7C3H4</accession>
<organism evidence="5">
    <name type="scientific">Davidia involucrata</name>
    <name type="common">Dove tree</name>
    <dbReference type="NCBI Taxonomy" id="16924"/>
    <lineage>
        <taxon>Eukaryota</taxon>
        <taxon>Viridiplantae</taxon>
        <taxon>Streptophyta</taxon>
        <taxon>Embryophyta</taxon>
        <taxon>Tracheophyta</taxon>
        <taxon>Spermatophyta</taxon>
        <taxon>Magnoliopsida</taxon>
        <taxon>eudicotyledons</taxon>
        <taxon>Gunneridae</taxon>
        <taxon>Pentapetalae</taxon>
        <taxon>asterids</taxon>
        <taxon>Cornales</taxon>
        <taxon>Nyssaceae</taxon>
        <taxon>Davidia</taxon>
    </lineage>
</organism>
<dbReference type="AlphaFoldDB" id="A0A5B7C3H4"/>
<gene>
    <name evidence="5" type="ORF">Din_045051</name>
</gene>
<evidence type="ECO:0000259" key="3">
    <source>
        <dbReference type="PROSITE" id="PS50090"/>
    </source>
</evidence>
<keyword evidence="2" id="KW-0539">Nucleus</keyword>
<dbReference type="InterPro" id="IPR017930">
    <property type="entry name" value="Myb_dom"/>
</dbReference>
<dbReference type="InterPro" id="IPR001005">
    <property type="entry name" value="SANT/Myb"/>
</dbReference>
<dbReference type="SMART" id="SM00717">
    <property type="entry name" value="SANT"/>
    <property type="match status" value="1"/>
</dbReference>
<evidence type="ECO:0000259" key="4">
    <source>
        <dbReference type="PROSITE" id="PS51294"/>
    </source>
</evidence>
<dbReference type="PROSITE" id="PS50090">
    <property type="entry name" value="MYB_LIKE"/>
    <property type="match status" value="1"/>
</dbReference>
<comment type="subcellular location">
    <subcellularLocation>
        <location evidence="1">Nucleus</location>
    </subcellularLocation>
</comment>
<dbReference type="GO" id="GO:0005634">
    <property type="term" value="C:nucleus"/>
    <property type="evidence" value="ECO:0007669"/>
    <property type="project" value="UniProtKB-SubCell"/>
</dbReference>